<dbReference type="GO" id="GO:0006397">
    <property type="term" value="P:mRNA processing"/>
    <property type="evidence" value="ECO:0007669"/>
    <property type="project" value="UniProtKB-KW"/>
</dbReference>
<evidence type="ECO:0000256" key="5">
    <source>
        <dbReference type="ARBA" id="ARBA00023187"/>
    </source>
</evidence>
<feature type="compositionally biased region" description="Basic residues" evidence="7">
    <location>
        <begin position="317"/>
        <end position="331"/>
    </location>
</feature>
<dbReference type="EMBL" id="JARAOO010000006">
    <property type="protein sequence ID" value="KAJ7966075.1"/>
    <property type="molecule type" value="Genomic_DNA"/>
</dbReference>
<evidence type="ECO:0000313" key="10">
    <source>
        <dbReference type="Proteomes" id="UP001163823"/>
    </source>
</evidence>
<feature type="compositionally biased region" description="Basic and acidic residues" evidence="7">
    <location>
        <begin position="292"/>
        <end position="316"/>
    </location>
</feature>
<feature type="compositionally biased region" description="Basic and acidic residues" evidence="7">
    <location>
        <begin position="608"/>
        <end position="719"/>
    </location>
</feature>
<dbReference type="PANTHER" id="PTHR36562">
    <property type="entry name" value="SERINE/ARGININE REPETITIVE MATRIX 2"/>
    <property type="match status" value="1"/>
</dbReference>
<evidence type="ECO:0000256" key="2">
    <source>
        <dbReference type="ARBA" id="ARBA00005954"/>
    </source>
</evidence>
<dbReference type="SMART" id="SM01115">
    <property type="entry name" value="cwf21"/>
    <property type="match status" value="1"/>
</dbReference>
<reference evidence="9" key="1">
    <citation type="journal article" date="2023" name="Science">
        <title>Elucidation of the pathway for biosynthesis of saponin adjuvants from the soapbark tree.</title>
        <authorList>
            <person name="Reed J."/>
            <person name="Orme A."/>
            <person name="El-Demerdash A."/>
            <person name="Owen C."/>
            <person name="Martin L.B.B."/>
            <person name="Misra R.C."/>
            <person name="Kikuchi S."/>
            <person name="Rejzek M."/>
            <person name="Martin A.C."/>
            <person name="Harkess A."/>
            <person name="Leebens-Mack J."/>
            <person name="Louveau T."/>
            <person name="Stephenson M.J."/>
            <person name="Osbourn A."/>
        </authorList>
    </citation>
    <scope>NUCLEOTIDE SEQUENCE</scope>
    <source>
        <strain evidence="9">S10</strain>
    </source>
</reference>
<feature type="compositionally biased region" description="Acidic residues" evidence="7">
    <location>
        <begin position="149"/>
        <end position="159"/>
    </location>
</feature>
<evidence type="ECO:0000259" key="8">
    <source>
        <dbReference type="SMART" id="SM01115"/>
    </source>
</evidence>
<feature type="compositionally biased region" description="Basic and acidic residues" evidence="7">
    <location>
        <begin position="332"/>
        <end position="344"/>
    </location>
</feature>
<gene>
    <name evidence="9" type="ORF">O6P43_015607</name>
</gene>
<sequence>MYNGIGLQTPRGSGTNGYIQSNKFFVKAKTGKVAETTRGYEADQGTAGVTKKPNKDVLEHDRKRQVELKLVILEDKLIDQGYTDSEIAEKLQEARKTLEGAADSEGGGGPIPVSAADNKVSDTQTHQVAARKEKQMETLKAALGIGGSEVDEVNTEATDDGPRNDQMNGPNGDSNHHLKHEHVFLDRDFSWKKRDVEDKKVEKDDKKKGSRESRSHKKDENRKRRHRDDSSDTDSTMKDEKVRRKHRNDVSDDENDSDSFDRKLKSSKKQKTSKKHKKRRLDDSDDTDSVSDDNHAVRDRKRKELDNDADYHLSEHRTRKGKQHRGRSRHHDSKDESDTDSGKEKSRKLGKQKNQIHKEELAERIPKGDLFKDTDQVLKHRRRHDTDGEDSDASGDRRTSGKRKEVKNASYSPIDDSDSVSDHSDESGSGSDSSSSSGDDRYEAKKSRPMGRQEIGQDMNKGGQTGSKYGLEERRFRSGIDGNTEMKKEKNIVNVDDDVLDSLRKSYGDDRYKHRRDVMEESRYANQDTMRSKRKLDRNEDGEPGYKTRGENSDKEAANDGERKKHARTESESRTHQDKDDWERYDYSKSVKRERHGDGTIKGGGRVYSEDGGSRYVTGRHDRDYKDLEARRHSRDEDDHRGRKPRRDEEDAKKMRHENDEELHRGKKNQGGEEVERGNKDNDRDRRIDYSKRARYHDSRSTERKRYEGGKHNEERSRH</sequence>
<feature type="domain" description="CWF21" evidence="8">
    <location>
        <begin position="58"/>
        <end position="103"/>
    </location>
</feature>
<evidence type="ECO:0000256" key="7">
    <source>
        <dbReference type="SAM" id="MobiDB-lite"/>
    </source>
</evidence>
<dbReference type="KEGG" id="qsa:O6P43_015607"/>
<feature type="compositionally biased region" description="Basic and acidic residues" evidence="7">
    <location>
        <begin position="537"/>
        <end position="599"/>
    </location>
</feature>
<feature type="compositionally biased region" description="Low complexity" evidence="7">
    <location>
        <begin position="427"/>
        <end position="437"/>
    </location>
</feature>
<feature type="region of interest" description="Disordered" evidence="7">
    <location>
        <begin position="96"/>
        <end position="719"/>
    </location>
</feature>
<feature type="compositionally biased region" description="Basic and acidic residues" evidence="7">
    <location>
        <begin position="394"/>
        <end position="407"/>
    </location>
</feature>
<name>A0AAD7PTA9_QUISA</name>
<feature type="compositionally biased region" description="Basic and acidic residues" evidence="7">
    <location>
        <begin position="356"/>
        <end position="378"/>
    </location>
</feature>
<feature type="compositionally biased region" description="Basic residues" evidence="7">
    <location>
        <begin position="265"/>
        <end position="279"/>
    </location>
</feature>
<keyword evidence="3" id="KW-0507">mRNA processing</keyword>
<dbReference type="GO" id="GO:0008380">
    <property type="term" value="P:RNA splicing"/>
    <property type="evidence" value="ECO:0007669"/>
    <property type="project" value="UniProtKB-KW"/>
</dbReference>
<dbReference type="CDD" id="cd21373">
    <property type="entry name" value="cwf21_SRRM2-like"/>
    <property type="match status" value="1"/>
</dbReference>
<feature type="compositionally biased region" description="Basic and acidic residues" evidence="7">
    <location>
        <begin position="181"/>
        <end position="242"/>
    </location>
</feature>
<dbReference type="Proteomes" id="UP001163823">
    <property type="component" value="Chromosome 6"/>
</dbReference>
<keyword evidence="6" id="KW-0539">Nucleus</keyword>
<evidence type="ECO:0000256" key="1">
    <source>
        <dbReference type="ARBA" id="ARBA00004123"/>
    </source>
</evidence>
<dbReference type="Gene3D" id="6.10.140.420">
    <property type="match status" value="1"/>
</dbReference>
<evidence type="ECO:0000256" key="4">
    <source>
        <dbReference type="ARBA" id="ARBA00022728"/>
    </source>
</evidence>
<accession>A0AAD7PTA9</accession>
<keyword evidence="4" id="KW-0747">Spliceosome</keyword>
<feature type="compositionally biased region" description="Basic residues" evidence="7">
    <location>
        <begin position="345"/>
        <end position="355"/>
    </location>
</feature>
<evidence type="ECO:0000313" key="9">
    <source>
        <dbReference type="EMBL" id="KAJ7966075.1"/>
    </source>
</evidence>
<comment type="caution">
    <text evidence="9">The sequence shown here is derived from an EMBL/GenBank/DDBJ whole genome shotgun (WGS) entry which is preliminary data.</text>
</comment>
<comment type="similarity">
    <text evidence="2">Belongs to the CWC21 family.</text>
</comment>
<keyword evidence="5" id="KW-0508">mRNA splicing</keyword>
<dbReference type="GO" id="GO:0005681">
    <property type="term" value="C:spliceosomal complex"/>
    <property type="evidence" value="ECO:0007669"/>
    <property type="project" value="UniProtKB-KW"/>
</dbReference>
<keyword evidence="10" id="KW-1185">Reference proteome</keyword>
<organism evidence="9 10">
    <name type="scientific">Quillaja saponaria</name>
    <name type="common">Soap bark tree</name>
    <dbReference type="NCBI Taxonomy" id="32244"/>
    <lineage>
        <taxon>Eukaryota</taxon>
        <taxon>Viridiplantae</taxon>
        <taxon>Streptophyta</taxon>
        <taxon>Embryophyta</taxon>
        <taxon>Tracheophyta</taxon>
        <taxon>Spermatophyta</taxon>
        <taxon>Magnoliopsida</taxon>
        <taxon>eudicotyledons</taxon>
        <taxon>Gunneridae</taxon>
        <taxon>Pentapetalae</taxon>
        <taxon>rosids</taxon>
        <taxon>fabids</taxon>
        <taxon>Fabales</taxon>
        <taxon>Quillajaceae</taxon>
        <taxon>Quillaja</taxon>
    </lineage>
</organism>
<evidence type="ECO:0000256" key="6">
    <source>
        <dbReference type="ARBA" id="ARBA00023242"/>
    </source>
</evidence>
<protein>
    <submittedName>
        <fullName evidence="9">Serine/arginine repetitive matrix protein 2</fullName>
    </submittedName>
</protein>
<comment type="subcellular location">
    <subcellularLocation>
        <location evidence="1">Nucleus</location>
    </subcellularLocation>
</comment>
<feature type="compositionally biased region" description="Basic and acidic residues" evidence="7">
    <location>
        <begin position="501"/>
        <end position="523"/>
    </location>
</feature>
<dbReference type="PANTHER" id="PTHR36562:SF5">
    <property type="entry name" value="SERINE_ARGININE REPETITIVE MATRIX 2"/>
    <property type="match status" value="1"/>
</dbReference>
<dbReference type="InterPro" id="IPR013170">
    <property type="entry name" value="mRNA_splic_Cwf21_dom"/>
</dbReference>
<feature type="compositionally biased region" description="Basic and acidic residues" evidence="7">
    <location>
        <begin position="470"/>
        <end position="491"/>
    </location>
</feature>
<proteinExistence type="inferred from homology"/>
<dbReference type="AlphaFoldDB" id="A0AAD7PTA9"/>
<evidence type="ECO:0000256" key="3">
    <source>
        <dbReference type="ARBA" id="ARBA00022664"/>
    </source>
</evidence>
<dbReference type="Pfam" id="PF08312">
    <property type="entry name" value="cwf21"/>
    <property type="match status" value="1"/>
</dbReference>
<dbReference type="InterPro" id="IPR051372">
    <property type="entry name" value="CWC21"/>
</dbReference>